<dbReference type="PANTHER" id="PTHR43104:SF4">
    <property type="entry name" value="L-2-HYDROXYGLUTARATE DEHYDROGENASE, MITOCHONDRIAL"/>
    <property type="match status" value="1"/>
</dbReference>
<evidence type="ECO:0000256" key="1">
    <source>
        <dbReference type="ARBA" id="ARBA00001974"/>
    </source>
</evidence>
<evidence type="ECO:0000256" key="3">
    <source>
        <dbReference type="ARBA" id="ARBA00022827"/>
    </source>
</evidence>
<comment type="caution">
    <text evidence="9">The sequence shown here is derived from an EMBL/GenBank/DDBJ whole genome shotgun (WGS) entry which is preliminary data.</text>
</comment>
<comment type="catalytic activity">
    <reaction evidence="5">
        <text>(S)-2-hydroxyglutarate + A = 2-oxoglutarate + AH2</text>
        <dbReference type="Rhea" id="RHEA:21252"/>
        <dbReference type="ChEBI" id="CHEBI:13193"/>
        <dbReference type="ChEBI" id="CHEBI:16782"/>
        <dbReference type="ChEBI" id="CHEBI:16810"/>
        <dbReference type="ChEBI" id="CHEBI:17499"/>
        <dbReference type="EC" id="1.1.99.2"/>
    </reaction>
</comment>
<gene>
    <name evidence="9" type="ORF">J8A68_001989</name>
</gene>
<reference evidence="9 10" key="1">
    <citation type="journal article" date="2021" name="DNA Res.">
        <title>Genome analysis of Candida subhashii reveals its hybrid nature and dual mitochondrial genome conformations.</title>
        <authorList>
            <person name="Mixao V."/>
            <person name="Hegedusova E."/>
            <person name="Saus E."/>
            <person name="Pryszcz L.P."/>
            <person name="Cillingova A."/>
            <person name="Nosek J."/>
            <person name="Gabaldon T."/>
        </authorList>
    </citation>
    <scope>NUCLEOTIDE SEQUENCE [LARGE SCALE GENOMIC DNA]</scope>
    <source>
        <strain evidence="9 10">CBS 10753</strain>
    </source>
</reference>
<dbReference type="Pfam" id="PF01266">
    <property type="entry name" value="DAO"/>
    <property type="match status" value="1"/>
</dbReference>
<dbReference type="RefSeq" id="XP_049264715.1">
    <property type="nucleotide sequence ID" value="XM_049405691.1"/>
</dbReference>
<evidence type="ECO:0000256" key="6">
    <source>
        <dbReference type="ARBA" id="ARBA00038878"/>
    </source>
</evidence>
<keyword evidence="3" id="KW-0274">FAD</keyword>
<protein>
    <recommendedName>
        <fullName evidence="7">L-2-hydroxyglutarate dehydrogenase, mitochondrial</fullName>
        <ecNumber evidence="6">1.1.99.2</ecNumber>
    </recommendedName>
</protein>
<dbReference type="EMBL" id="JAGSYN010000081">
    <property type="protein sequence ID" value="KAG7664483.1"/>
    <property type="molecule type" value="Genomic_DNA"/>
</dbReference>
<dbReference type="AlphaFoldDB" id="A0A8J5QLT5"/>
<dbReference type="GeneID" id="73468790"/>
<name>A0A8J5QLT5_9ASCO</name>
<evidence type="ECO:0000259" key="8">
    <source>
        <dbReference type="Pfam" id="PF01266"/>
    </source>
</evidence>
<evidence type="ECO:0000256" key="4">
    <source>
        <dbReference type="ARBA" id="ARBA00023002"/>
    </source>
</evidence>
<organism evidence="9 10">
    <name type="scientific">[Candida] subhashii</name>
    <dbReference type="NCBI Taxonomy" id="561895"/>
    <lineage>
        <taxon>Eukaryota</taxon>
        <taxon>Fungi</taxon>
        <taxon>Dikarya</taxon>
        <taxon>Ascomycota</taxon>
        <taxon>Saccharomycotina</taxon>
        <taxon>Pichiomycetes</taxon>
        <taxon>Debaryomycetaceae</taxon>
        <taxon>Spathaspora</taxon>
    </lineage>
</organism>
<keyword evidence="2" id="KW-0285">Flavoprotein</keyword>
<dbReference type="InterPro" id="IPR006076">
    <property type="entry name" value="FAD-dep_OxRdtase"/>
</dbReference>
<keyword evidence="10" id="KW-1185">Reference proteome</keyword>
<evidence type="ECO:0000256" key="2">
    <source>
        <dbReference type="ARBA" id="ARBA00022630"/>
    </source>
</evidence>
<dbReference type="Proteomes" id="UP000694255">
    <property type="component" value="Unassembled WGS sequence"/>
</dbReference>
<comment type="cofactor">
    <cofactor evidence="1">
        <name>FAD</name>
        <dbReference type="ChEBI" id="CHEBI:57692"/>
    </cofactor>
</comment>
<evidence type="ECO:0000256" key="7">
    <source>
        <dbReference type="ARBA" id="ARBA00041137"/>
    </source>
</evidence>
<accession>A0A8J5QLT5</accession>
<sequence length="398" mass="44356">MFTQVKKRFFHQSRPILADFSHVVIGGGVVGTAVAAELQLQPGSNVLLLEQHGALGSETTSRNSEVIHAGIYYPKDTLKAQLCIKGKQRIYEAFEKGHFQSVQKCGKWVVAQNREEEEYLFAIFNNARDLNVPVTLLPRNLAMKKHPLIHVGQNVLVSPTTGILNVHDYVLFHEGRFENAEGTISLNSKVTALERENNEYKITVQDTESQETTTITSENLINSAGLHAAKISNMLLPPSLHYEYHFAKGNYYSFTPETPVGKISDVLIYPCPNPNATSLGTHLTFDLGGQIRFGPDIEWLDTEDPEQIDYTPNALNLPKAYEAIRSYYPSLPDGSLNPSYSGVRPKTVSKAINEGISVDFRIKQEEGYPGFVNLMGIESPGLTAAWGIAEYVRDMYYK</sequence>
<evidence type="ECO:0000256" key="5">
    <source>
        <dbReference type="ARBA" id="ARBA00036066"/>
    </source>
</evidence>
<dbReference type="GO" id="GO:0047545">
    <property type="term" value="F:(S)-2-hydroxyglutarate dehydrogenase activity"/>
    <property type="evidence" value="ECO:0007669"/>
    <property type="project" value="UniProtKB-EC"/>
</dbReference>
<dbReference type="PANTHER" id="PTHR43104">
    <property type="entry name" value="L-2-HYDROXYGLUTARATE DEHYDROGENASE, MITOCHONDRIAL"/>
    <property type="match status" value="1"/>
</dbReference>
<dbReference type="EC" id="1.1.99.2" evidence="6"/>
<evidence type="ECO:0000313" key="10">
    <source>
        <dbReference type="Proteomes" id="UP000694255"/>
    </source>
</evidence>
<dbReference type="OrthoDB" id="498204at2759"/>
<feature type="domain" description="FAD dependent oxidoreductase" evidence="8">
    <location>
        <begin position="23"/>
        <end position="394"/>
    </location>
</feature>
<proteinExistence type="predicted"/>
<evidence type="ECO:0000313" key="9">
    <source>
        <dbReference type="EMBL" id="KAG7664483.1"/>
    </source>
</evidence>
<keyword evidence="4" id="KW-0560">Oxidoreductase</keyword>